<dbReference type="Pfam" id="PF26639">
    <property type="entry name" value="Het-6_barrel"/>
    <property type="match status" value="1"/>
</dbReference>
<sequence>MTKYEYQALADSNDIRVVQIFPGEFDDDIHLRITHTSLAHLEPEIRQPVDIMTLYESMPLEWRVFALTNDYNQRVAFIKPTGPIDTEIANTIETDTETVEAGTKKRRMSLNQSHEIHMHPQEIEQSHNDEYNNSTNIAYAKATNFGGESSAQMDIERVETNELDSYNTFWDHPDLEYDRDLYRPLEGWSEAPTNQGFEALSYVWGPQGNFVTAIVENENKPSSTLQLGQNLASALRHLRLPDRSRMMWIDAICINQENRGEREVQVQRMADIYSLASRVVVWLGPESDDSAAAIEFMKDVGKFFVEESSGYWLAFPGYQNADFDLSIKDMFQAVRHLIHRPWFSRLWVVQEVSLGNRHSIFQCGKSTIYRRELRGALWALANKLQEIDNTTGFDSVVNLVRQASGKSNFGNLINQHYMRACSDPRDKVYGLLGIAAPEFRSRIAPNYSIPVADIYKQVMKMEIEVSQRLDILQGCYIAAREATSPTWIPDWSVCFSPAQRQHLQIFSSGNSVAQVVFHQDDVLECSGLLTDRVRYVGREMPWLDVNPYDRSRDWVEVVKGWMADKMEDYVYPTGGNYLEAFVSVLLQGQIQERSCTANFPPLASAIDQILALTDGGWFCSHHGTLRISEMIYQLAGRPFFMTEKGYYGIGPPGTQEGDCVSVLLGCDFPLLLRPTSKAMFHVVGSAYVHGLHDAISLLGVLPPGWRVHVCSDGSPLFVNDETDVTTREDPRLEPLVEWEGIADSSEHSHSVHSKKYDQQKQTGDKVNADPRMLPEALKARGVNIQTIFLV</sequence>
<dbReference type="InterPro" id="IPR052895">
    <property type="entry name" value="HetReg/Transcr_Mod"/>
</dbReference>
<evidence type="ECO:0000313" key="3">
    <source>
        <dbReference type="EMBL" id="RDW72907.1"/>
    </source>
</evidence>
<dbReference type="OrthoDB" id="4850726at2759"/>
<dbReference type="Pfam" id="PF06985">
    <property type="entry name" value="HET"/>
    <property type="match status" value="1"/>
</dbReference>
<accession>A0A3D8RFU0</accession>
<dbReference type="STRING" id="1849047.A0A3D8RFU0"/>
<feature type="compositionally biased region" description="Basic and acidic residues" evidence="1">
    <location>
        <begin position="744"/>
        <end position="767"/>
    </location>
</feature>
<gene>
    <name evidence="3" type="ORF">BP6252_06814</name>
</gene>
<dbReference type="PANTHER" id="PTHR24148">
    <property type="entry name" value="ANKYRIN REPEAT DOMAIN-CONTAINING PROTEIN 39 HOMOLOG-RELATED"/>
    <property type="match status" value="1"/>
</dbReference>
<feature type="region of interest" description="Disordered" evidence="1">
    <location>
        <begin position="743"/>
        <end position="767"/>
    </location>
</feature>
<dbReference type="Proteomes" id="UP000256645">
    <property type="component" value="Unassembled WGS sequence"/>
</dbReference>
<dbReference type="InterPro" id="IPR001202">
    <property type="entry name" value="WW_dom"/>
</dbReference>
<dbReference type="PANTHER" id="PTHR24148:SF64">
    <property type="entry name" value="HETEROKARYON INCOMPATIBILITY DOMAIN-CONTAINING PROTEIN"/>
    <property type="match status" value="1"/>
</dbReference>
<dbReference type="InterPro" id="IPR010730">
    <property type="entry name" value="HET"/>
</dbReference>
<dbReference type="PROSITE" id="PS50020">
    <property type="entry name" value="WW_DOMAIN_2"/>
    <property type="match status" value="1"/>
</dbReference>
<dbReference type="SUPFAM" id="SSF51045">
    <property type="entry name" value="WW domain"/>
    <property type="match status" value="1"/>
</dbReference>
<protein>
    <recommendedName>
        <fullName evidence="2">WW domain-containing protein</fullName>
    </recommendedName>
</protein>
<name>A0A3D8RFU0_9HELO</name>
<dbReference type="Gene3D" id="2.20.70.10">
    <property type="match status" value="1"/>
</dbReference>
<dbReference type="EMBL" id="PDLM01000007">
    <property type="protein sequence ID" value="RDW72907.1"/>
    <property type="molecule type" value="Genomic_DNA"/>
</dbReference>
<comment type="caution">
    <text evidence="3">The sequence shown here is derived from an EMBL/GenBank/DDBJ whole genome shotgun (WGS) entry which is preliminary data.</text>
</comment>
<feature type="domain" description="WW" evidence="2">
    <location>
        <begin position="699"/>
        <end position="732"/>
    </location>
</feature>
<dbReference type="AlphaFoldDB" id="A0A3D8RFU0"/>
<evidence type="ECO:0000259" key="2">
    <source>
        <dbReference type="PROSITE" id="PS50020"/>
    </source>
</evidence>
<evidence type="ECO:0000313" key="4">
    <source>
        <dbReference type="Proteomes" id="UP000256645"/>
    </source>
</evidence>
<organism evidence="3 4">
    <name type="scientific">Coleophoma cylindrospora</name>
    <dbReference type="NCBI Taxonomy" id="1849047"/>
    <lineage>
        <taxon>Eukaryota</taxon>
        <taxon>Fungi</taxon>
        <taxon>Dikarya</taxon>
        <taxon>Ascomycota</taxon>
        <taxon>Pezizomycotina</taxon>
        <taxon>Leotiomycetes</taxon>
        <taxon>Helotiales</taxon>
        <taxon>Dermateaceae</taxon>
        <taxon>Coleophoma</taxon>
    </lineage>
</organism>
<dbReference type="InterPro" id="IPR036020">
    <property type="entry name" value="WW_dom_sf"/>
</dbReference>
<reference evidence="3 4" key="1">
    <citation type="journal article" date="2018" name="IMA Fungus">
        <title>IMA Genome-F 9: Draft genome sequence of Annulohypoxylon stygium, Aspergillus mulundensis, Berkeleyomyces basicola (syn. Thielaviopsis basicola), Ceratocystis smalleyi, two Cercospora beticola strains, Coleophoma cylindrospora, Fusarium fracticaudum, Phialophora cf. hyalina, and Morchella septimelata.</title>
        <authorList>
            <person name="Wingfield B.D."/>
            <person name="Bills G.F."/>
            <person name="Dong Y."/>
            <person name="Huang W."/>
            <person name="Nel W.J."/>
            <person name="Swalarsk-Parry B.S."/>
            <person name="Vaghefi N."/>
            <person name="Wilken P.M."/>
            <person name="An Z."/>
            <person name="de Beer Z.W."/>
            <person name="De Vos L."/>
            <person name="Chen L."/>
            <person name="Duong T.A."/>
            <person name="Gao Y."/>
            <person name="Hammerbacher A."/>
            <person name="Kikkert J.R."/>
            <person name="Li Y."/>
            <person name="Li H."/>
            <person name="Li K."/>
            <person name="Li Q."/>
            <person name="Liu X."/>
            <person name="Ma X."/>
            <person name="Naidoo K."/>
            <person name="Pethybridge S.J."/>
            <person name="Sun J."/>
            <person name="Steenkamp E.T."/>
            <person name="van der Nest M.A."/>
            <person name="van Wyk S."/>
            <person name="Wingfield M.J."/>
            <person name="Xiong C."/>
            <person name="Yue Q."/>
            <person name="Zhang X."/>
        </authorList>
    </citation>
    <scope>NUCLEOTIDE SEQUENCE [LARGE SCALE GENOMIC DNA]</scope>
    <source>
        <strain evidence="3 4">BP6252</strain>
    </source>
</reference>
<keyword evidence="4" id="KW-1185">Reference proteome</keyword>
<proteinExistence type="predicted"/>
<evidence type="ECO:0000256" key="1">
    <source>
        <dbReference type="SAM" id="MobiDB-lite"/>
    </source>
</evidence>